<proteinExistence type="predicted"/>
<evidence type="ECO:0008006" key="4">
    <source>
        <dbReference type="Google" id="ProtNLM"/>
    </source>
</evidence>
<dbReference type="RefSeq" id="WP_188339521.1">
    <property type="nucleotide sequence ID" value="NZ_CP061281.1"/>
</dbReference>
<organism evidence="2 3">
    <name type="scientific">Streptomyces xanthii</name>
    <dbReference type="NCBI Taxonomy" id="2768069"/>
    <lineage>
        <taxon>Bacteria</taxon>
        <taxon>Bacillati</taxon>
        <taxon>Actinomycetota</taxon>
        <taxon>Actinomycetes</taxon>
        <taxon>Kitasatosporales</taxon>
        <taxon>Streptomycetaceae</taxon>
        <taxon>Streptomyces</taxon>
    </lineage>
</organism>
<evidence type="ECO:0000313" key="3">
    <source>
        <dbReference type="Proteomes" id="UP000516428"/>
    </source>
</evidence>
<evidence type="ECO:0000313" key="2">
    <source>
        <dbReference type="EMBL" id="QNS06842.1"/>
    </source>
</evidence>
<dbReference type="Proteomes" id="UP000516428">
    <property type="component" value="Chromosome"/>
</dbReference>
<feature type="region of interest" description="Disordered" evidence="1">
    <location>
        <begin position="1"/>
        <end position="51"/>
    </location>
</feature>
<accession>A0A7H1BDN7</accession>
<sequence length="227" mass="24453">MARPKHPGHPAHSPYPTHPTPPTPPGPHYLPPPPSPDAPAETLGAGDPDSRTAAERWAALTPRTRRTLTAGLALGAAVTALLLLRPPHPDPAAASSPYPTQTTYLHYQGRGPAKHTYRFLLRVESGSPVTVSRLRLPFAEFGTRTTPRLPLTVNAGDTAPLTVEIRVRHCPSPPRTIDLPHLDLTLRNQRALQQHSFLFGGAFPHALARELSTACPAEHPGTNPSPR</sequence>
<name>A0A7H1BDN7_9ACTN</name>
<dbReference type="AlphaFoldDB" id="A0A7H1BDN7"/>
<feature type="compositionally biased region" description="Pro residues" evidence="1">
    <location>
        <begin position="16"/>
        <end position="37"/>
    </location>
</feature>
<gene>
    <name evidence="2" type="ORF">IAG42_26825</name>
</gene>
<keyword evidence="3" id="KW-1185">Reference proteome</keyword>
<reference evidence="2 3" key="1">
    <citation type="submission" date="2020-09" db="EMBL/GenBank/DDBJ databases">
        <title>A novel species.</title>
        <authorList>
            <person name="Gao J."/>
        </authorList>
    </citation>
    <scope>NUCLEOTIDE SEQUENCE [LARGE SCALE GENOMIC DNA]</scope>
    <source>
        <strain evidence="2 3">CRXT-Y-14</strain>
    </source>
</reference>
<dbReference type="EMBL" id="CP061281">
    <property type="protein sequence ID" value="QNS06842.1"/>
    <property type="molecule type" value="Genomic_DNA"/>
</dbReference>
<dbReference type="KEGG" id="sxn:IAG42_26825"/>
<evidence type="ECO:0000256" key="1">
    <source>
        <dbReference type="SAM" id="MobiDB-lite"/>
    </source>
</evidence>
<protein>
    <recommendedName>
        <fullName evidence="4">Tat pathway signal sequence domain protein</fullName>
    </recommendedName>
</protein>